<sequence length="125" mass="13465">MTEVSRICPRCGNHFPLEARHCSHCGYDMEAALPAPQSTLPALVGKAAAPLLVGAASLAASVGWRLLQTFLSRPAKLPDPPVPKRADAPVRAQGRMTIRITTSWVVGDSNGNWRKGHSEQTIEIE</sequence>
<proteinExistence type="predicted"/>
<dbReference type="AlphaFoldDB" id="A0A7C1JB06"/>
<comment type="caution">
    <text evidence="1">The sequence shown here is derived from an EMBL/GenBank/DDBJ whole genome shotgun (WGS) entry which is preliminary data.</text>
</comment>
<dbReference type="EMBL" id="DSMG01000036">
    <property type="protein sequence ID" value="HDX30344.1"/>
    <property type="molecule type" value="Genomic_DNA"/>
</dbReference>
<organism evidence="1">
    <name type="scientific">Caldilinea aerophila</name>
    <dbReference type="NCBI Taxonomy" id="133453"/>
    <lineage>
        <taxon>Bacteria</taxon>
        <taxon>Bacillati</taxon>
        <taxon>Chloroflexota</taxon>
        <taxon>Caldilineae</taxon>
        <taxon>Caldilineales</taxon>
        <taxon>Caldilineaceae</taxon>
        <taxon>Caldilinea</taxon>
    </lineage>
</organism>
<protein>
    <submittedName>
        <fullName evidence="1">Zinc ribbon domain-containing protein</fullName>
    </submittedName>
</protein>
<gene>
    <name evidence="1" type="ORF">ENQ20_02495</name>
</gene>
<reference evidence="1" key="1">
    <citation type="journal article" date="2020" name="mSystems">
        <title>Genome- and Community-Level Interaction Insights into Carbon Utilization and Element Cycling Functions of Hydrothermarchaeota in Hydrothermal Sediment.</title>
        <authorList>
            <person name="Zhou Z."/>
            <person name="Liu Y."/>
            <person name="Xu W."/>
            <person name="Pan J."/>
            <person name="Luo Z.H."/>
            <person name="Li M."/>
        </authorList>
    </citation>
    <scope>NUCLEOTIDE SEQUENCE [LARGE SCALE GENOMIC DNA]</scope>
    <source>
        <strain evidence="1">SpSt-289</strain>
    </source>
</reference>
<evidence type="ECO:0000313" key="1">
    <source>
        <dbReference type="EMBL" id="HDX30344.1"/>
    </source>
</evidence>
<accession>A0A7C1JB06</accession>
<name>A0A7C1JB06_9CHLR</name>